<evidence type="ECO:0000313" key="4">
    <source>
        <dbReference type="Proteomes" id="UP000094070"/>
    </source>
</evidence>
<dbReference type="Proteomes" id="UP000094070">
    <property type="component" value="Unassembled WGS sequence"/>
</dbReference>
<keyword evidence="2" id="KW-0732">Signal</keyword>
<sequence length="315" mass="33046">MKQHKVKILSILIASAVLYGCNASSDDDTATSPEAASKEVQAYDGPVRGMIATATCDDETTGEYEFTDDEGNIDITLPTFVTAPETCSVEFVGGPNAVDMENNKKMTGVTYKAPKGLFKAGEKATASPLTTLIANKLGGQAYNDSAASEILLALGLDVENTAGISIKEFLTNTAESVEKIKSSNKSFFSKVAATKMILSDIITAQPDADPTKIAAVTKKLSEVITNKFPNFPENNGTGTDKKEIFFDFKEAVKDSAALDKIQNEDIATILDNIPAIKDVIDKPTDATIPEPTDPTDPDPTGTGTGTGSTGGGTGA</sequence>
<accession>A0A1E5E120</accession>
<dbReference type="RefSeq" id="WP_017023934.1">
    <property type="nucleotide sequence ID" value="NZ_AJYK02000078.1"/>
</dbReference>
<evidence type="ECO:0000313" key="3">
    <source>
        <dbReference type="EMBL" id="OEF24264.1"/>
    </source>
</evidence>
<dbReference type="PROSITE" id="PS51257">
    <property type="entry name" value="PROKAR_LIPOPROTEIN"/>
    <property type="match status" value="1"/>
</dbReference>
<reference evidence="3 4" key="1">
    <citation type="journal article" date="2012" name="Science">
        <title>Ecological populations of bacteria act as socially cohesive units of antibiotic production and resistance.</title>
        <authorList>
            <person name="Cordero O.X."/>
            <person name="Wildschutte H."/>
            <person name="Kirkup B."/>
            <person name="Proehl S."/>
            <person name="Ngo L."/>
            <person name="Hussain F."/>
            <person name="Le Roux F."/>
            <person name="Mincer T."/>
            <person name="Polz M.F."/>
        </authorList>
    </citation>
    <scope>NUCLEOTIDE SEQUENCE [LARGE SCALE GENOMIC DNA]</scope>
    <source>
        <strain evidence="3 4">1S-45</strain>
    </source>
</reference>
<feature type="region of interest" description="Disordered" evidence="1">
    <location>
        <begin position="281"/>
        <end position="315"/>
    </location>
</feature>
<keyword evidence="4" id="KW-1185">Reference proteome</keyword>
<feature type="chain" id="PRO_5009174606" description="Serine/threonine protein kinase" evidence="2">
    <location>
        <begin position="26"/>
        <end position="315"/>
    </location>
</feature>
<name>A0A1E5E120_9VIBR</name>
<protein>
    <recommendedName>
        <fullName evidence="5">Serine/threonine protein kinase</fullName>
    </recommendedName>
</protein>
<dbReference type="OrthoDB" id="5878635at2"/>
<gene>
    <name evidence="3" type="ORF">A1QC_10240</name>
</gene>
<evidence type="ECO:0000256" key="2">
    <source>
        <dbReference type="SAM" id="SignalP"/>
    </source>
</evidence>
<feature type="compositionally biased region" description="Gly residues" evidence="1">
    <location>
        <begin position="302"/>
        <end position="315"/>
    </location>
</feature>
<dbReference type="eggNOG" id="ENOG5033XRZ">
    <property type="taxonomic scope" value="Bacteria"/>
</dbReference>
<comment type="caution">
    <text evidence="3">The sequence shown here is derived from an EMBL/GenBank/DDBJ whole genome shotgun (WGS) entry which is preliminary data.</text>
</comment>
<dbReference type="EMBL" id="AJYK02000078">
    <property type="protein sequence ID" value="OEF24264.1"/>
    <property type="molecule type" value="Genomic_DNA"/>
</dbReference>
<organism evidence="3 4">
    <name type="scientific">Vibrio rumoiensis 1S-45</name>
    <dbReference type="NCBI Taxonomy" id="1188252"/>
    <lineage>
        <taxon>Bacteria</taxon>
        <taxon>Pseudomonadati</taxon>
        <taxon>Pseudomonadota</taxon>
        <taxon>Gammaproteobacteria</taxon>
        <taxon>Vibrionales</taxon>
        <taxon>Vibrionaceae</taxon>
        <taxon>Vibrio</taxon>
    </lineage>
</organism>
<feature type="signal peptide" evidence="2">
    <location>
        <begin position="1"/>
        <end position="25"/>
    </location>
</feature>
<evidence type="ECO:0000256" key="1">
    <source>
        <dbReference type="SAM" id="MobiDB-lite"/>
    </source>
</evidence>
<dbReference type="AlphaFoldDB" id="A0A1E5E120"/>
<evidence type="ECO:0008006" key="5">
    <source>
        <dbReference type="Google" id="ProtNLM"/>
    </source>
</evidence>
<proteinExistence type="predicted"/>